<keyword evidence="21" id="KW-0156">Chromatin regulator</keyword>
<dbReference type="EMBL" id="KB630245">
    <property type="protein sequence ID" value="ERL83496.1"/>
    <property type="molecule type" value="Genomic_DNA"/>
</dbReference>
<keyword evidence="25" id="KW-0325">Glycoprotein</keyword>
<sequence length="2294" mass="254672">MLRPLGLLELAHREYQAGDYDNAERHCMQLWKQDQANTGVLLLLSSIHFQCRRLEKSAHFSTLAIKQNPLLAEAYSNLGNVFKERNQLQEALDNYRHAVRLKPDFIDGYINLAAALVAAGDMEQAVQAYITALQYNPDLYCVRSDLGNLLKALGRLDEAKACYLKAIETRPDFAVAWSNLGCVFNAQSEIWLAIHHFEKAVALDPNFLDAYINLGNVLKEARIFDRAVAAYLRALNLSPNNAVVHGNLACVYYEQGLIDLAIDTYRRAIELQPNFPDAYCNLANALKEKGQVSEAEDCYNTALRLCPSHADSLNNLANIKREQGLIEEATRLYLKALEVFPEFAAAHSNLASVLQQQGKLNEALMHYKEAIRIQPTFADAYSNMGNTLKEMQDVAGALQCYTRAIQINPAFADAHSNLASIHKDSGNIPEAIQSYRTALKLKPDFPDAYCNLAHCLQIVCDWTDYEGRMKKLVNIVADQLEKNRLPSVHPHHSMLYPLSHDFRKAIAARHANLCLEKISVLHKPPYRFLAELKGRIRVGYVSSDFGNHPTSHLMQSVPGLHDRTRIEVFCYALSQDDGTTFRSKISRECEHFIDLSGEPCNGKAADRIYSDNIHILVNMNGYTKGARNEIFALRPAPVQVMWLGYPGTSGASFMDYLVTDVVTSPLELASQYSEKLAYMPYTYFVGDHKQMFPHLKERLIVSDRSAIGNGLADNVAIINATDLSPLVEHTDIKEVKEIVKSAMPDVEISLKVAELPTTTPIENMIASGQIQTSVNGVLVQNGLATTQTNNKAATGEEVPQNIVITTRQQYGLPDDAVVYCNFNQLYKIDPLTLHMWANILKAVPNAVLWLLRFPAVGEQNILHTAQQLGLTPGRILFSNVAAKEEHVRRGQLADVCLDTPLCNGHTTSMDVLWTGTPVVTFPSETLASRVAASQLNTLGCPELIARSRQEYESIAIRLGTDKEFLKAMRHKVWTARSTSPLFDCKIYAEADNKRKADESALVPVQKKSKQDVALTSKNKQVSQLQPAPARTSNLFAPIMVCEGHEGEIFSVDFHPEGQYFATSGFDRKIFLWGVYGECDNISVMTGHTGSITELHFTTDGANIVTASTDYTLGLWDIVTGQRVKRFKGHTAFANCAQPSRRGPQMIVSGGDDSTVRLWDQRKKQCAGTMNSVYQTTAVCFNDTAETVFSGGVDNDIKVWDTRKKEITYAMKGHTDTITGLALSNDGSYLLSNSMDNTLRIWDVRPFAPVERCVKIFSGHQHNFEKNLLRCAWSPDGNKARPVSGGSADRFVYIWDTSSRRIIYKLPGHSGCVNSVAFHPNEPIVVSNANMSIKSRTEVTNDQTKVQWYHIGTRNTIKDIIQSDTLAMTALMVVISRLLQMGGHSIFEKGECIVCFRLPDPFAKISVDGSGQCHSTETVKNTLDPKWNSHYDLYIGKNDTITISVWNHRKVHKRQGSGFLGCVRIVNSLIQRLKDTGYQCLDLCKSSQDDSELVKGQIIISLLSRDGPCGGTPLAIVSPLGDIRGPLNAPPAENGNCDVQNGPVEDLPPGWEERRASNGRPYFVNHVTKSTQWIRPQLNGKVVAVNRFRSGHNHEANGNVNNNEIIFYRIDAEPVNNNNQIEMSQPLTPGSSASLGSPMVSPQHNESRQAAVNVAVTASPSESRALLLTALPGTASEPSHVSGSPVASASSTTGPSASVSSSVGPQTNGQSPQRMPTNRERRVRAIEEKRDGSSRRRGGRNRNSVLAAQAAAQVAAAVGQSAANGNVSGSKLDLPAGFELRTTQQGQVYFYHIPTGVSTWHDPRIPKDLTPLSLALDHLGPLPSGWEMRQTTSGRRVTPQAVQHNGQPPVSTATVPLSVSTATTTTAPASASVVNNVVAAAPQNAAPVSPRPRVYEDLPQGLLSESEHLPKYRRDLVAKLKVLRAELTALQPQSGHCRLEVSRTEVFEESYRLIMKMRPKDMRKRLMVKFRGEEGLDYGGIAREWLHLLSREMLNPQYGLFQYSRDDHYTLQINPDSSVNPEHLSYFHFVGRILGIAVFHNHQLEGGFTLPFYKQLLNKPITLQDIEGVDPELHRSLTWMLENNIDDVLDTSFSVENNSFGVVKVHELKTGGSSITVTEDNKREYVKLYVNYRFMRGIEQQFLALQKGFIELIPPASLRPFDERELELVISGIGSIDIADWRSHTRMKHCTAETPVVQWFWQVVESYSEEMRARLLQFVTGSSRVPLQGFKALQGNTGAAGPRLFTIHCIEAPPQNLPKAHTCFNRIDIPPYETYQALYEKLTQAVEETCGFAVE</sequence>
<dbReference type="Gene3D" id="2.130.10.10">
    <property type="entry name" value="YVTN repeat-like/Quinoprotein amine dehydrogenase"/>
    <property type="match status" value="1"/>
</dbReference>
<dbReference type="GO" id="GO:0005682">
    <property type="term" value="C:U5 snRNP"/>
    <property type="evidence" value="ECO:0007669"/>
    <property type="project" value="UniProtKB-ARBA"/>
</dbReference>
<dbReference type="SUPFAM" id="SSF50978">
    <property type="entry name" value="WD40 repeat-like"/>
    <property type="match status" value="1"/>
</dbReference>
<protein>
    <recommendedName>
        <fullName evidence="32">U5 small nuclear ribonucleoprotein 40 kDa protein</fullName>
        <ecNumber evidence="8">2.3.2.26</ecNumber>
        <ecNumber evidence="7">2.4.1.255</ecNumber>
    </recommendedName>
    <alternativeName>
        <fullName evidence="28">O-GlcNAc transferase subunit p110</fullName>
    </alternativeName>
    <alternativeName>
        <fullName evidence="29">O-linked N-acetylglucosamine transferase 110 kDa subunit</fullName>
    </alternativeName>
    <alternativeName>
        <fullName evidence="9">UDP-N-acetylglucosamine--peptide N-acetylglucosaminyltransferase 110 kDa subunit</fullName>
    </alternativeName>
    <alternativeName>
        <fullName evidence="33">WD repeat-containing protein 57</fullName>
    </alternativeName>
</protein>
<keyword evidence="22" id="KW-0007">Acetylation</keyword>
<evidence type="ECO:0000313" key="43">
    <source>
        <dbReference type="EMBL" id="ERL87411.1"/>
    </source>
</evidence>
<dbReference type="PRINTS" id="PR00320">
    <property type="entry name" value="GPROTEINBRPT"/>
</dbReference>
<feature type="compositionally biased region" description="Basic and acidic residues" evidence="37">
    <location>
        <begin position="1716"/>
        <end position="1733"/>
    </location>
</feature>
<dbReference type="PROSITE" id="PS00678">
    <property type="entry name" value="WD_REPEATS_1"/>
    <property type="match status" value="2"/>
</dbReference>
<comment type="function">
    <text evidence="30">Required for pre-mRNA splicing as component of the activated spliceosome. Component of the U5 small nuclear ribonucleoprotein (snRNP) complex and the U4/U6-U5 tri-snRNP complex, building blocks of the spliceosome. As a component of the minor spliceosome, involved in the splicing of U12-type introns in pre-mRNAs.</text>
</comment>
<feature type="repeat" description="TPR" evidence="36">
    <location>
        <begin position="378"/>
        <end position="411"/>
    </location>
</feature>
<dbReference type="InterPro" id="IPR011990">
    <property type="entry name" value="TPR-like_helical_dom_sf"/>
</dbReference>
<comment type="subunit">
    <text evidence="31">Component of the pre-catalytic and catalytic spliceosome complexes. Component of the postcatalytic spliceosome P complex. Part of the U5 snRNP complex. Interacts with PRPF8. Component of the U4/U6-U5 tri-snRNP complex composed of the U4, U6 and U5 snRNAs and at least PRPF3, PRPF4, PRPF6, PRPF8, PRPF31, SNRNP200, TXNL4A, WDR57, SNRNP40, DDX23, CD2BP2, PPIH, SNU13, EFTUD2, SART1 and USP39. Component of the minor spliceosome, which splices U12-type introns.</text>
</comment>
<dbReference type="EC" id="2.4.1.255" evidence="7"/>
<feature type="repeat" description="WD" evidence="35">
    <location>
        <begin position="1084"/>
        <end position="1125"/>
    </location>
</feature>
<dbReference type="CDD" id="cd00200">
    <property type="entry name" value="WD40"/>
    <property type="match status" value="1"/>
</dbReference>
<evidence type="ECO:0000256" key="12">
    <source>
        <dbReference type="ARBA" id="ARBA00022574"/>
    </source>
</evidence>
<feature type="repeat" description="WD" evidence="35">
    <location>
        <begin position="1041"/>
        <end position="1072"/>
    </location>
</feature>
<dbReference type="Pfam" id="PF13414">
    <property type="entry name" value="TPR_11"/>
    <property type="match status" value="5"/>
</dbReference>
<dbReference type="Gene3D" id="3.40.50.2000">
    <property type="entry name" value="Glycogen Phosphorylase B"/>
    <property type="match status" value="1"/>
</dbReference>
<evidence type="ECO:0000256" key="36">
    <source>
        <dbReference type="PROSITE-ProRule" id="PRU00339"/>
    </source>
</evidence>
<dbReference type="FunFam" id="2.130.10.10:FF:000229">
    <property type="entry name" value="Small nuclear ribonucleoprotein U5 subunit 40"/>
    <property type="match status" value="1"/>
</dbReference>
<evidence type="ECO:0000256" key="9">
    <source>
        <dbReference type="ARBA" id="ARBA00015782"/>
    </source>
</evidence>
<evidence type="ECO:0000256" key="1">
    <source>
        <dbReference type="ARBA" id="ARBA00000885"/>
    </source>
</evidence>
<dbReference type="InterPro" id="IPR020472">
    <property type="entry name" value="WD40_PAC1"/>
</dbReference>
<dbReference type="EMBL" id="KB631948">
    <property type="protein sequence ID" value="ERL87411.1"/>
    <property type="molecule type" value="Genomic_DNA"/>
</dbReference>
<comment type="similarity">
    <text evidence="6">Belongs to the glycosyltransferase 41 family. O-GlcNAc transferase subfamily.</text>
</comment>
<evidence type="ECO:0000256" key="3">
    <source>
        <dbReference type="ARBA" id="ARBA00004496"/>
    </source>
</evidence>
<dbReference type="SUPFAM" id="SSF56204">
    <property type="entry name" value="Hect, E3 ligase catalytic domain"/>
    <property type="match status" value="1"/>
</dbReference>
<dbReference type="SUPFAM" id="SSF51045">
    <property type="entry name" value="WW domain"/>
    <property type="match status" value="2"/>
</dbReference>
<feature type="repeat" description="TPR" evidence="36">
    <location>
        <begin position="106"/>
        <end position="139"/>
    </location>
</feature>
<evidence type="ECO:0000256" key="14">
    <source>
        <dbReference type="ARBA" id="ARBA00022676"/>
    </source>
</evidence>
<keyword evidence="19 36" id="KW-0802">TPR repeat</keyword>
<dbReference type="GO" id="GO:0009966">
    <property type="term" value="P:regulation of signal transduction"/>
    <property type="evidence" value="ECO:0007669"/>
    <property type="project" value="UniProtKB-ARBA"/>
</dbReference>
<evidence type="ECO:0000256" key="11">
    <source>
        <dbReference type="ARBA" id="ARBA00022553"/>
    </source>
</evidence>
<feature type="region of interest" description="Disordered" evidence="37">
    <location>
        <begin position="1673"/>
        <end position="1741"/>
    </location>
</feature>
<dbReference type="InterPro" id="IPR019775">
    <property type="entry name" value="WD40_repeat_CS"/>
</dbReference>
<feature type="repeat" description="TPR" evidence="36">
    <location>
        <begin position="344"/>
        <end position="377"/>
    </location>
</feature>
<dbReference type="PANTHER" id="PTHR44366">
    <property type="entry name" value="UDP-N-ACETYLGLUCOSAMINE--PEPTIDE N-ACETYLGLUCOSAMINYLTRANSFERASE 110 KDA SUBUNIT"/>
    <property type="match status" value="1"/>
</dbReference>
<dbReference type="GO" id="GO:0048511">
    <property type="term" value="P:rhythmic process"/>
    <property type="evidence" value="ECO:0007669"/>
    <property type="project" value="UniProtKB-KW"/>
</dbReference>
<dbReference type="PROSITE" id="PS50237">
    <property type="entry name" value="HECT"/>
    <property type="match status" value="1"/>
</dbReference>
<dbReference type="SMART" id="SM00456">
    <property type="entry name" value="WW"/>
    <property type="match status" value="2"/>
</dbReference>
<dbReference type="CDD" id="cd08382">
    <property type="entry name" value="C2_Smurf-like"/>
    <property type="match status" value="1"/>
</dbReference>
<dbReference type="STRING" id="77166.U4UA05"/>
<evidence type="ECO:0000256" key="27">
    <source>
        <dbReference type="ARBA" id="ARBA00023242"/>
    </source>
</evidence>
<dbReference type="PROSITE" id="PS50004">
    <property type="entry name" value="C2"/>
    <property type="match status" value="1"/>
</dbReference>
<dbReference type="CDD" id="cd00201">
    <property type="entry name" value="WW"/>
    <property type="match status" value="2"/>
</dbReference>
<proteinExistence type="inferred from homology"/>
<evidence type="ECO:0000256" key="37">
    <source>
        <dbReference type="SAM" id="MobiDB-lite"/>
    </source>
</evidence>
<comment type="subcellular location">
    <subcellularLocation>
        <location evidence="3">Cytoplasm</location>
    </subcellularLocation>
    <subcellularLocation>
        <location evidence="2">Nucleus</location>
    </subcellularLocation>
</comment>
<feature type="repeat" description="WD" evidence="35">
    <location>
        <begin position="1126"/>
        <end position="1168"/>
    </location>
</feature>
<evidence type="ECO:0000259" key="40">
    <source>
        <dbReference type="PROSITE" id="PS50237"/>
    </source>
</evidence>
<evidence type="ECO:0000256" key="18">
    <source>
        <dbReference type="ARBA" id="ARBA00022786"/>
    </source>
</evidence>
<evidence type="ECO:0000256" key="33">
    <source>
        <dbReference type="ARBA" id="ARBA00075772"/>
    </source>
</evidence>
<dbReference type="UniPathway" id="UPA00143"/>
<dbReference type="CDD" id="cd00078">
    <property type="entry name" value="HECTc"/>
    <property type="match status" value="1"/>
</dbReference>
<dbReference type="InterPro" id="IPR036322">
    <property type="entry name" value="WD40_repeat_dom_sf"/>
</dbReference>
<evidence type="ECO:0000256" key="10">
    <source>
        <dbReference type="ARBA" id="ARBA00022490"/>
    </source>
</evidence>
<dbReference type="FunFam" id="3.40.50.11380:FF:000001">
    <property type="entry name" value="UDP-N-acetylglucosamine--peptide N-acetylglucosaminyltransferase 110 kDa subunit"/>
    <property type="match status" value="1"/>
</dbReference>
<dbReference type="Gene3D" id="3.30.2160.10">
    <property type="entry name" value="Hect, E3 ligase catalytic domain"/>
    <property type="match status" value="1"/>
</dbReference>
<dbReference type="InterPro" id="IPR000569">
    <property type="entry name" value="HECT_dom"/>
</dbReference>
<dbReference type="Pfam" id="PF13374">
    <property type="entry name" value="TPR_10"/>
    <property type="match status" value="1"/>
</dbReference>
<name>U4UA05_DENPD</name>
<dbReference type="GO" id="GO:0061630">
    <property type="term" value="F:ubiquitin protein ligase activity"/>
    <property type="evidence" value="ECO:0007669"/>
    <property type="project" value="UniProtKB-EC"/>
</dbReference>
<comment type="pathway">
    <text evidence="4">Protein modification; protein ubiquitination.</text>
</comment>
<dbReference type="PANTHER" id="PTHR44366:SF1">
    <property type="entry name" value="UDP-N-ACETYLGLUCOSAMINE--PEPTIDE N-ACETYLGLUCOSAMINYLTRANSFERASE 110 KDA SUBUNIT"/>
    <property type="match status" value="1"/>
</dbReference>
<dbReference type="InterPro" id="IPR036020">
    <property type="entry name" value="WW_dom_sf"/>
</dbReference>
<keyword evidence="12 35" id="KW-0853">WD repeat</keyword>
<dbReference type="PROSITE" id="PS50294">
    <property type="entry name" value="WD_REPEATS_REGION"/>
    <property type="match status" value="4"/>
</dbReference>
<evidence type="ECO:0000256" key="32">
    <source>
        <dbReference type="ARBA" id="ARBA00073554"/>
    </source>
</evidence>
<dbReference type="Pfam" id="PF00397">
    <property type="entry name" value="WW"/>
    <property type="match status" value="1"/>
</dbReference>
<feature type="domain" description="WW" evidence="39">
    <location>
        <begin position="1544"/>
        <end position="1577"/>
    </location>
</feature>
<evidence type="ECO:0000256" key="7">
    <source>
        <dbReference type="ARBA" id="ARBA00011970"/>
    </source>
</evidence>
<dbReference type="InterPro" id="IPR001680">
    <property type="entry name" value="WD40_rpt"/>
</dbReference>
<evidence type="ECO:0000256" key="15">
    <source>
        <dbReference type="ARBA" id="ARBA00022679"/>
    </source>
</evidence>
<feature type="repeat" description="TPR" evidence="36">
    <location>
        <begin position="276"/>
        <end position="309"/>
    </location>
</feature>
<feature type="domain" description="WW" evidence="39">
    <location>
        <begin position="1771"/>
        <end position="1804"/>
    </location>
</feature>
<dbReference type="GO" id="GO:0006397">
    <property type="term" value="P:mRNA processing"/>
    <property type="evidence" value="ECO:0007669"/>
    <property type="project" value="UniProtKB-KW"/>
</dbReference>
<feature type="domain" description="C2" evidence="38">
    <location>
        <begin position="1352"/>
        <end position="1482"/>
    </location>
</feature>
<dbReference type="Gene3D" id="1.25.40.10">
    <property type="entry name" value="Tetratricopeptide repeat domain"/>
    <property type="match status" value="2"/>
</dbReference>
<keyword evidence="20" id="KW-0832">Ubl conjugation</keyword>
<evidence type="ECO:0000256" key="4">
    <source>
        <dbReference type="ARBA" id="ARBA00004906"/>
    </source>
</evidence>
<dbReference type="Pfam" id="PF13844">
    <property type="entry name" value="Glyco_transf_41"/>
    <property type="match status" value="1"/>
</dbReference>
<dbReference type="PROSITE" id="PS50005">
    <property type="entry name" value="TPR"/>
    <property type="match status" value="11"/>
</dbReference>
<dbReference type="SMART" id="SM00320">
    <property type="entry name" value="WD40"/>
    <property type="match status" value="7"/>
</dbReference>
<evidence type="ECO:0000256" key="2">
    <source>
        <dbReference type="ARBA" id="ARBA00004123"/>
    </source>
</evidence>
<dbReference type="GO" id="GO:0008289">
    <property type="term" value="F:lipid binding"/>
    <property type="evidence" value="ECO:0007669"/>
    <property type="project" value="UniProtKB-KW"/>
</dbReference>
<dbReference type="FunFam" id="2.60.40.150:FF:000024">
    <property type="entry name" value="E3 ubiquitin-protein ligase"/>
    <property type="match status" value="1"/>
</dbReference>
<dbReference type="FunFam" id="3.30.720.150:FF:000001">
    <property type="entry name" value="UDP-N-acetylglucosamine--peptide N-acetylglucosaminyltransferase 110 kDa subunit"/>
    <property type="match status" value="1"/>
</dbReference>
<feature type="repeat" description="TPR" evidence="36">
    <location>
        <begin position="140"/>
        <end position="173"/>
    </location>
</feature>
<dbReference type="InterPro" id="IPR035892">
    <property type="entry name" value="C2_domain_sf"/>
</dbReference>
<dbReference type="Gene3D" id="3.30.2410.10">
    <property type="entry name" value="Hect, E3 ligase catalytic domain"/>
    <property type="match status" value="1"/>
</dbReference>
<evidence type="ECO:0000259" key="39">
    <source>
        <dbReference type="PROSITE" id="PS50020"/>
    </source>
</evidence>
<evidence type="ECO:0000313" key="42">
    <source>
        <dbReference type="EMBL" id="ERL83514.1"/>
    </source>
</evidence>
<dbReference type="FunFam" id="3.30.2410.10:FF:000014">
    <property type="entry name" value="E3 ubiquitin-protein ligase SMURF1"/>
    <property type="match status" value="1"/>
</dbReference>
<dbReference type="GO" id="GO:0005681">
    <property type="term" value="C:spliceosomal complex"/>
    <property type="evidence" value="ECO:0007669"/>
    <property type="project" value="UniProtKB-ARBA"/>
</dbReference>
<dbReference type="PROSITE" id="PS50020">
    <property type="entry name" value="WW_DOMAIN_2"/>
    <property type="match status" value="2"/>
</dbReference>
<dbReference type="Gene3D" id="3.40.50.11380">
    <property type="match status" value="1"/>
</dbReference>
<feature type="region of interest" description="Disordered" evidence="37">
    <location>
        <begin position="1829"/>
        <end position="1851"/>
    </location>
</feature>
<keyword evidence="13" id="KW-0507">mRNA processing</keyword>
<dbReference type="FunFam" id="1.25.40.10:FF:000019">
    <property type="entry name" value="UDP-N-acetylglucosamine--peptide N-acetylglucosaminyltransferase 110 kDa subunit"/>
    <property type="match status" value="1"/>
</dbReference>
<dbReference type="InterPro" id="IPR000008">
    <property type="entry name" value="C2_dom"/>
</dbReference>
<feature type="repeat" description="TPR" evidence="36">
    <location>
        <begin position="412"/>
        <end position="445"/>
    </location>
</feature>
<keyword evidence="15" id="KW-0808">Transferase</keyword>
<dbReference type="GO" id="GO:0006325">
    <property type="term" value="P:chromatin organization"/>
    <property type="evidence" value="ECO:0007669"/>
    <property type="project" value="UniProtKB-KW"/>
</dbReference>
<feature type="domain" description="HECT" evidence="40">
    <location>
        <begin position="1957"/>
        <end position="2294"/>
    </location>
</feature>
<keyword evidence="23" id="KW-0090">Biological rhythms</keyword>
<evidence type="ECO:0000256" key="35">
    <source>
        <dbReference type="PROSITE-ProRule" id="PRU00221"/>
    </source>
</evidence>
<keyword evidence="16" id="KW-0677">Repeat</keyword>
<evidence type="ECO:0000256" key="22">
    <source>
        <dbReference type="ARBA" id="ARBA00022990"/>
    </source>
</evidence>
<dbReference type="InterPro" id="IPR035983">
    <property type="entry name" value="Hect_E3_ubiquitin_ligase"/>
</dbReference>
<dbReference type="GO" id="GO:0097363">
    <property type="term" value="F:protein O-acetylglucosaminyltransferase activity"/>
    <property type="evidence" value="ECO:0007669"/>
    <property type="project" value="UniProtKB-EC"/>
</dbReference>
<accession>U4UA05</accession>
<dbReference type="GO" id="GO:0006493">
    <property type="term" value="P:protein O-linked glycosylation"/>
    <property type="evidence" value="ECO:0007669"/>
    <property type="project" value="InterPro"/>
</dbReference>
<organism evidence="43 44">
    <name type="scientific">Dendroctonus ponderosae</name>
    <name type="common">Mountain pine beetle</name>
    <dbReference type="NCBI Taxonomy" id="77166"/>
    <lineage>
        <taxon>Eukaryota</taxon>
        <taxon>Metazoa</taxon>
        <taxon>Ecdysozoa</taxon>
        <taxon>Arthropoda</taxon>
        <taxon>Hexapoda</taxon>
        <taxon>Insecta</taxon>
        <taxon>Pterygota</taxon>
        <taxon>Neoptera</taxon>
        <taxon>Endopterygota</taxon>
        <taxon>Coleoptera</taxon>
        <taxon>Polyphaga</taxon>
        <taxon>Cucujiformia</taxon>
        <taxon>Curculionidae</taxon>
        <taxon>Scolytinae</taxon>
        <taxon>Dendroctonus</taxon>
    </lineage>
</organism>
<evidence type="ECO:0000256" key="6">
    <source>
        <dbReference type="ARBA" id="ARBA00005386"/>
    </source>
</evidence>
<evidence type="ECO:0000256" key="21">
    <source>
        <dbReference type="ARBA" id="ARBA00022853"/>
    </source>
</evidence>
<dbReference type="InterPro" id="IPR001202">
    <property type="entry name" value="WW_dom"/>
</dbReference>
<feature type="repeat" description="TPR" evidence="36">
    <location>
        <begin position="72"/>
        <end position="105"/>
    </location>
</feature>
<feature type="repeat" description="WD" evidence="35">
    <location>
        <begin position="1210"/>
        <end position="1244"/>
    </location>
</feature>
<evidence type="ECO:0000313" key="41">
    <source>
        <dbReference type="EMBL" id="ERL83496.1"/>
    </source>
</evidence>
<evidence type="ECO:0000256" key="30">
    <source>
        <dbReference type="ARBA" id="ARBA00057342"/>
    </source>
</evidence>
<dbReference type="GO" id="GO:0000375">
    <property type="term" value="P:RNA splicing, via transesterification reactions"/>
    <property type="evidence" value="ECO:0007669"/>
    <property type="project" value="UniProtKB-ARBA"/>
</dbReference>
<dbReference type="SUPFAM" id="SSF49562">
    <property type="entry name" value="C2 domain (Calcium/lipid-binding domain, CaLB)"/>
    <property type="match status" value="1"/>
</dbReference>
<dbReference type="InterPro" id="IPR029489">
    <property type="entry name" value="OGT/SEC/SPY_C"/>
</dbReference>
<dbReference type="SUPFAM" id="SSF48452">
    <property type="entry name" value="TPR-like"/>
    <property type="match status" value="2"/>
</dbReference>
<keyword evidence="18 34" id="KW-0833">Ubl conjugation pathway</keyword>
<dbReference type="GO" id="GO:0005737">
    <property type="term" value="C:cytoplasm"/>
    <property type="evidence" value="ECO:0007669"/>
    <property type="project" value="UniProtKB-SubCell"/>
</dbReference>
<gene>
    <name evidence="41" type="ORF">D910_00516</name>
    <name evidence="42" type="ORF">D910_00545</name>
    <name evidence="43" type="ORF">D910_04806</name>
</gene>
<dbReference type="InterPro" id="IPR037919">
    <property type="entry name" value="OGT"/>
</dbReference>
<feature type="repeat" description="TPR" evidence="36">
    <location>
        <begin position="208"/>
        <end position="241"/>
    </location>
</feature>
<dbReference type="OrthoDB" id="9991317at2759"/>
<dbReference type="SMART" id="SM00239">
    <property type="entry name" value="C2"/>
    <property type="match status" value="1"/>
</dbReference>
<keyword evidence="24" id="KW-0446">Lipid-binding</keyword>
<evidence type="ECO:0000313" key="44">
    <source>
        <dbReference type="Proteomes" id="UP000030742"/>
    </source>
</evidence>
<evidence type="ECO:0000256" key="16">
    <source>
        <dbReference type="ARBA" id="ARBA00022737"/>
    </source>
</evidence>
<evidence type="ECO:0000256" key="28">
    <source>
        <dbReference type="ARBA" id="ARBA00029769"/>
    </source>
</evidence>
<feature type="compositionally biased region" description="Polar residues" evidence="37">
    <location>
        <begin position="1829"/>
        <end position="1845"/>
    </location>
</feature>
<keyword evidence="11" id="KW-0597">Phosphoprotein</keyword>
<dbReference type="Pfam" id="PF00400">
    <property type="entry name" value="WD40"/>
    <property type="match status" value="7"/>
</dbReference>
<keyword evidence="17" id="KW-0221">Differentiation</keyword>
<evidence type="ECO:0000256" key="29">
    <source>
        <dbReference type="ARBA" id="ARBA00031470"/>
    </source>
</evidence>
<dbReference type="InterPro" id="IPR015943">
    <property type="entry name" value="WD40/YVTN_repeat-like_dom_sf"/>
</dbReference>
<evidence type="ECO:0000256" key="8">
    <source>
        <dbReference type="ARBA" id="ARBA00012485"/>
    </source>
</evidence>
<feature type="repeat" description="WD" evidence="35">
    <location>
        <begin position="1176"/>
        <end position="1209"/>
    </location>
</feature>
<dbReference type="PROSITE" id="PS50293">
    <property type="entry name" value="TPR_REGION"/>
    <property type="match status" value="6"/>
</dbReference>
<keyword evidence="10" id="KW-0963">Cytoplasm</keyword>
<evidence type="ECO:0000256" key="24">
    <source>
        <dbReference type="ARBA" id="ARBA00023121"/>
    </source>
</evidence>
<evidence type="ECO:0000256" key="23">
    <source>
        <dbReference type="ARBA" id="ARBA00023108"/>
    </source>
</evidence>
<feature type="repeat" description="TPR" evidence="36">
    <location>
        <begin position="174"/>
        <end position="207"/>
    </location>
</feature>
<feature type="region of interest" description="Disordered" evidence="37">
    <location>
        <begin position="1619"/>
        <end position="1655"/>
    </location>
</feature>
<evidence type="ECO:0000256" key="5">
    <source>
        <dbReference type="ARBA" id="ARBA00004922"/>
    </source>
</evidence>
<evidence type="ECO:0000256" key="26">
    <source>
        <dbReference type="ARBA" id="ARBA00023187"/>
    </source>
</evidence>
<comment type="catalytic activity">
    <reaction evidence="1">
        <text>S-ubiquitinyl-[E2 ubiquitin-conjugating enzyme]-L-cysteine + [acceptor protein]-L-lysine = [E2 ubiquitin-conjugating enzyme]-L-cysteine + N(6)-ubiquitinyl-[acceptor protein]-L-lysine.</text>
        <dbReference type="EC" id="2.3.2.26"/>
    </reaction>
</comment>
<feature type="active site" description="Glycyl thioester intermediate" evidence="34">
    <location>
        <position position="2262"/>
    </location>
</feature>
<dbReference type="Pfam" id="PF13432">
    <property type="entry name" value="TPR_16"/>
    <property type="match status" value="1"/>
</dbReference>
<dbReference type="EMBL" id="KB630279">
    <property type="protein sequence ID" value="ERL83514.1"/>
    <property type="molecule type" value="Genomic_DNA"/>
</dbReference>
<dbReference type="Gene3D" id="2.20.70.10">
    <property type="match status" value="2"/>
</dbReference>
<dbReference type="PROSITE" id="PS50082">
    <property type="entry name" value="WD_REPEATS_2"/>
    <property type="match status" value="5"/>
</dbReference>
<dbReference type="FunFam" id="2.20.70.10:FF:000014">
    <property type="entry name" value="E3 ubiquitin-protein ligase SMURF1"/>
    <property type="match status" value="1"/>
</dbReference>
<evidence type="ECO:0000259" key="38">
    <source>
        <dbReference type="PROSITE" id="PS50004"/>
    </source>
</evidence>
<keyword evidence="14" id="KW-0328">Glycosyltransferase</keyword>
<dbReference type="Gene3D" id="2.60.40.150">
    <property type="entry name" value="C2 domain"/>
    <property type="match status" value="1"/>
</dbReference>
<dbReference type="FunFam" id="3.90.1750.10:FF:000079">
    <property type="entry name" value="E3 ubiquitin-protein ligase"/>
    <property type="match status" value="1"/>
</dbReference>
<dbReference type="EC" id="2.3.2.26" evidence="8"/>
<dbReference type="GO" id="GO:0030154">
    <property type="term" value="P:cell differentiation"/>
    <property type="evidence" value="ECO:0007669"/>
    <property type="project" value="UniProtKB-KW"/>
</dbReference>
<feature type="compositionally biased region" description="Polar residues" evidence="37">
    <location>
        <begin position="1705"/>
        <end position="1715"/>
    </location>
</feature>
<evidence type="ECO:0000256" key="31">
    <source>
        <dbReference type="ARBA" id="ARBA00064268"/>
    </source>
</evidence>
<dbReference type="PROSITE" id="PS01159">
    <property type="entry name" value="WW_DOMAIN_1"/>
    <property type="match status" value="1"/>
</dbReference>
<dbReference type="SMART" id="SM00119">
    <property type="entry name" value="HECTc"/>
    <property type="match status" value="1"/>
</dbReference>
<evidence type="ECO:0000256" key="13">
    <source>
        <dbReference type="ARBA" id="ARBA00022664"/>
    </source>
</evidence>
<dbReference type="Pfam" id="PF00632">
    <property type="entry name" value="HECT"/>
    <property type="match status" value="1"/>
</dbReference>
<dbReference type="Proteomes" id="UP000030742">
    <property type="component" value="Unassembled WGS sequence"/>
</dbReference>
<evidence type="ECO:0000256" key="17">
    <source>
        <dbReference type="ARBA" id="ARBA00022782"/>
    </source>
</evidence>
<dbReference type="InterPro" id="IPR019734">
    <property type="entry name" value="TPR_rpt"/>
</dbReference>
<keyword evidence="27" id="KW-0539">Nucleus</keyword>
<evidence type="ECO:0000256" key="25">
    <source>
        <dbReference type="ARBA" id="ARBA00023180"/>
    </source>
</evidence>
<evidence type="ECO:0000256" key="34">
    <source>
        <dbReference type="PROSITE-ProRule" id="PRU00104"/>
    </source>
</evidence>
<comment type="pathway">
    <text evidence="5">Protein modification; protein glycosylation.</text>
</comment>
<evidence type="ECO:0000256" key="20">
    <source>
        <dbReference type="ARBA" id="ARBA00022843"/>
    </source>
</evidence>
<dbReference type="Gene3D" id="3.30.720.150">
    <property type="match status" value="1"/>
</dbReference>
<dbReference type="FunFam" id="1.25.40.10:FF:000013">
    <property type="entry name" value="UDP-N-acetylglucosamine--peptide N-acetylglucosaminyltransferase 110 kDa subunit"/>
    <property type="match status" value="1"/>
</dbReference>
<dbReference type="Gene3D" id="3.90.1750.10">
    <property type="entry name" value="Hect, E3 ligase catalytic domains"/>
    <property type="match status" value="1"/>
</dbReference>
<dbReference type="Pfam" id="PF00168">
    <property type="entry name" value="C2"/>
    <property type="match status" value="1"/>
</dbReference>
<dbReference type="GO" id="GO:0016567">
    <property type="term" value="P:protein ubiquitination"/>
    <property type="evidence" value="ECO:0007669"/>
    <property type="project" value="UniProtKB-UniPathway"/>
</dbReference>
<keyword evidence="26" id="KW-0508">mRNA splicing</keyword>
<reference evidence="43 44" key="1">
    <citation type="journal article" date="2013" name="Genome Biol.">
        <title>Draft genome of the mountain pine beetle, Dendroctonus ponderosae Hopkins, a major forest pest.</title>
        <authorList>
            <person name="Keeling C.I."/>
            <person name="Yuen M.M."/>
            <person name="Liao N.Y."/>
            <person name="Docking T.R."/>
            <person name="Chan S.K."/>
            <person name="Taylor G.A."/>
            <person name="Palmquist D.L."/>
            <person name="Jackman S.D."/>
            <person name="Nguyen A."/>
            <person name="Li M."/>
            <person name="Henderson H."/>
            <person name="Janes J.K."/>
            <person name="Zhao Y."/>
            <person name="Pandoh P."/>
            <person name="Moore R."/>
            <person name="Sperling F.A."/>
            <person name="Huber D.P."/>
            <person name="Birol I."/>
            <person name="Jones S.J."/>
            <person name="Bohlmann J."/>
        </authorList>
    </citation>
    <scope>NUCLEOTIDE SEQUENCE</scope>
</reference>
<dbReference type="SMART" id="SM00028">
    <property type="entry name" value="TPR"/>
    <property type="match status" value="12"/>
</dbReference>
<dbReference type="FunFam" id="3.40.50.2000:FF:000012">
    <property type="entry name" value="UDP-N-acetylglucosamine--peptide N-acetylglucosaminyltransferase 110 kDa subunit"/>
    <property type="match status" value="1"/>
</dbReference>
<feature type="repeat" description="TPR" evidence="36">
    <location>
        <begin position="242"/>
        <end position="275"/>
    </location>
</feature>
<feature type="repeat" description="TPR" evidence="36">
    <location>
        <begin position="310"/>
        <end position="343"/>
    </location>
</feature>
<feature type="compositionally biased region" description="Low complexity" evidence="37">
    <location>
        <begin position="1681"/>
        <end position="1704"/>
    </location>
</feature>
<evidence type="ECO:0000256" key="19">
    <source>
        <dbReference type="ARBA" id="ARBA00022803"/>
    </source>
</evidence>
<dbReference type="FunFam" id="3.30.2160.10:FF:000001">
    <property type="entry name" value="E3 ubiquitin-protein ligase NEDD4-like"/>
    <property type="match status" value="1"/>
</dbReference>